<name>A0ACB6QI85_9PLEO</name>
<dbReference type="Proteomes" id="UP000799755">
    <property type="component" value="Unassembled WGS sequence"/>
</dbReference>
<sequence>MASKLCDRCSPLGLSVEKFLVRDDRSSGSRHSVRSLQLANERYFLGSLEQIRETVATCQLCALVSHAVPDPPPPHTNGAVCHLIWEIDGRTSVDTEARGEKCTRRLRVCWNHPNLEQCESYLVLAAPARYDNSDVNYRGFLNNETEFLGRRLGRTENKRNFIRELVRLCERYHGYRCTRKLGIEDDFHVTLMEPYFGVIDIENDSLVPLPFKENGDQLEFESYATVSYVWGESDSRQHTTRMANIQSRRKSGGLASRIANYNLRIILRVKRKIDFLRRITDRKGTSLSCTLRLTVLLPLYGNAIFTLCAADGLDARTGLLALDEDHQPAQWIANCAGGAHLLLHRPPEVSIEASQWNERAWTFQERLLSKRCLIFTGGRVYFQCRSTGVSEDIFADRCGKGWSLDLLRSPLQMLSQLKLRAVWFYAHCVSLYTLRELYEPFDILSAFSGMCKLMEYTMHSPFIFGLPTSHFDFALLWQPIGRSSRLNKPKRSDEQKYKDMKFPSWSWCGWESDGIKYAPEMVDGCLTDIRAWLLDHTWIDWHIRDGHGTLRRVWDMSSAKEDESTSVRWKGYKVPSNETLEDDSDHEWSLVLSSPSPTDHSDAGPPPVPTPVIRMTSNTVSTPKPKHMRKGKKGKRTKPREESYSERSHWDVKNYAIHRHDNYGRLRQVGGMSASLDKPREDFTLTLPEDPYHVRKTSVSHRTGSYHEFPDQIFLQFFTWQASFHVVPITTETMDSAGHVGGCLGPGLRRCHIMDRRGDKCGSIVVNAEWLLRQQRGGKTEFEFIAISEAKAFTKEEFPDWTHYIPKERVESEWDLFFVLLVEHFPIEGFYRRVALGKVFKAAFALSDDEWKEVILG</sequence>
<reference evidence="1" key="1">
    <citation type="journal article" date="2020" name="Stud. Mycol.">
        <title>101 Dothideomycetes genomes: a test case for predicting lifestyles and emergence of pathogens.</title>
        <authorList>
            <person name="Haridas S."/>
            <person name="Albert R."/>
            <person name="Binder M."/>
            <person name="Bloem J."/>
            <person name="Labutti K."/>
            <person name="Salamov A."/>
            <person name="Andreopoulos B."/>
            <person name="Baker S."/>
            <person name="Barry K."/>
            <person name="Bills G."/>
            <person name="Bluhm B."/>
            <person name="Cannon C."/>
            <person name="Castanera R."/>
            <person name="Culley D."/>
            <person name="Daum C."/>
            <person name="Ezra D."/>
            <person name="Gonzalez J."/>
            <person name="Henrissat B."/>
            <person name="Kuo A."/>
            <person name="Liang C."/>
            <person name="Lipzen A."/>
            <person name="Lutzoni F."/>
            <person name="Magnuson J."/>
            <person name="Mondo S."/>
            <person name="Nolan M."/>
            <person name="Ohm R."/>
            <person name="Pangilinan J."/>
            <person name="Park H.-J."/>
            <person name="Ramirez L."/>
            <person name="Alfaro M."/>
            <person name="Sun H."/>
            <person name="Tritt A."/>
            <person name="Yoshinaga Y."/>
            <person name="Zwiers L.-H."/>
            <person name="Turgeon B."/>
            <person name="Goodwin S."/>
            <person name="Spatafora J."/>
            <person name="Crous P."/>
            <person name="Grigoriev I."/>
        </authorList>
    </citation>
    <scope>NUCLEOTIDE SEQUENCE</scope>
    <source>
        <strain evidence="1">ATCC 200398</strain>
    </source>
</reference>
<comment type="caution">
    <text evidence="1">The sequence shown here is derived from an EMBL/GenBank/DDBJ whole genome shotgun (WGS) entry which is preliminary data.</text>
</comment>
<organism evidence="1 2">
    <name type="scientific">Lindgomyces ingoldianus</name>
    <dbReference type="NCBI Taxonomy" id="673940"/>
    <lineage>
        <taxon>Eukaryota</taxon>
        <taxon>Fungi</taxon>
        <taxon>Dikarya</taxon>
        <taxon>Ascomycota</taxon>
        <taxon>Pezizomycotina</taxon>
        <taxon>Dothideomycetes</taxon>
        <taxon>Pleosporomycetidae</taxon>
        <taxon>Pleosporales</taxon>
        <taxon>Lindgomycetaceae</taxon>
        <taxon>Lindgomyces</taxon>
    </lineage>
</organism>
<accession>A0ACB6QI85</accession>
<gene>
    <name evidence="1" type="ORF">BDR25DRAFT_293523</name>
</gene>
<keyword evidence="2" id="KW-1185">Reference proteome</keyword>
<proteinExistence type="predicted"/>
<evidence type="ECO:0000313" key="1">
    <source>
        <dbReference type="EMBL" id="KAF2466592.1"/>
    </source>
</evidence>
<dbReference type="EMBL" id="MU003524">
    <property type="protein sequence ID" value="KAF2466592.1"/>
    <property type="molecule type" value="Genomic_DNA"/>
</dbReference>
<evidence type="ECO:0000313" key="2">
    <source>
        <dbReference type="Proteomes" id="UP000799755"/>
    </source>
</evidence>
<protein>
    <submittedName>
        <fullName evidence="1">Uncharacterized protein</fullName>
    </submittedName>
</protein>